<dbReference type="InterPro" id="IPR050445">
    <property type="entry name" value="Bact_polysacc_biosynth/exp"/>
</dbReference>
<organism evidence="4">
    <name type="scientific">hydrothermal vent metagenome</name>
    <dbReference type="NCBI Taxonomy" id="652676"/>
    <lineage>
        <taxon>unclassified sequences</taxon>
        <taxon>metagenomes</taxon>
        <taxon>ecological metagenomes</taxon>
    </lineage>
</organism>
<reference evidence="4" key="1">
    <citation type="submission" date="2018-06" db="EMBL/GenBank/DDBJ databases">
        <authorList>
            <person name="Zhirakovskaya E."/>
        </authorList>
    </citation>
    <scope>NUCLEOTIDE SEQUENCE</scope>
</reference>
<proteinExistence type="predicted"/>
<keyword evidence="4" id="KW-0418">Kinase</keyword>
<dbReference type="CDD" id="cd05387">
    <property type="entry name" value="BY-kinase"/>
    <property type="match status" value="1"/>
</dbReference>
<evidence type="ECO:0000256" key="1">
    <source>
        <dbReference type="ARBA" id="ARBA00022741"/>
    </source>
</evidence>
<name>A0A3B0WN70_9ZZZZ</name>
<feature type="domain" description="CobQ/CobB/MinD/ParA nucleotide binding" evidence="3">
    <location>
        <begin position="87"/>
        <end position="257"/>
    </location>
</feature>
<evidence type="ECO:0000313" key="4">
    <source>
        <dbReference type="EMBL" id="VAW52087.1"/>
    </source>
</evidence>
<evidence type="ECO:0000256" key="2">
    <source>
        <dbReference type="ARBA" id="ARBA00022840"/>
    </source>
</evidence>
<dbReference type="PANTHER" id="PTHR32309:SF31">
    <property type="entry name" value="CAPSULAR EXOPOLYSACCHARIDE FAMILY"/>
    <property type="match status" value="1"/>
</dbReference>
<dbReference type="PANTHER" id="PTHR32309">
    <property type="entry name" value="TYROSINE-PROTEIN KINASE"/>
    <property type="match status" value="1"/>
</dbReference>
<keyword evidence="4" id="KW-0808">Transferase</keyword>
<keyword evidence="1" id="KW-0547">Nucleotide-binding</keyword>
<sequence length="261" mass="29083">MEKIQQALERARLQREGQCSDSGSRNGQVQSVQSIEYTRTKSIEGHADLQRENRILSAMEHNDYADAFKILSTQVMQRMEGHQWSSLAITSVSGDEGKTTTAINLGISIAREIEYTVLLVDGNLRKPELHNYFGITPEVGLSDYLKNDIDIADVLIRPGDIDHFVILPGGDPLINSTEMLGSPKMCSLVEELKSRYPKRIVIFDMPPILNVADTVSFVPCVDCALIVVEDDMTKRVELEQAVSLMSVTNILGTVLNKARYK</sequence>
<accession>A0A3B0WN70</accession>
<dbReference type="EMBL" id="UOFE01000024">
    <property type="protein sequence ID" value="VAW52087.1"/>
    <property type="molecule type" value="Genomic_DNA"/>
</dbReference>
<gene>
    <name evidence="4" type="ORF">MNBD_GAMMA05-619</name>
</gene>
<evidence type="ECO:0000259" key="3">
    <source>
        <dbReference type="Pfam" id="PF01656"/>
    </source>
</evidence>
<dbReference type="InterPro" id="IPR002586">
    <property type="entry name" value="CobQ/CobB/MinD/ParA_Nub-bd_dom"/>
</dbReference>
<dbReference type="Gene3D" id="3.40.50.300">
    <property type="entry name" value="P-loop containing nucleotide triphosphate hydrolases"/>
    <property type="match status" value="1"/>
</dbReference>
<dbReference type="EC" id="2.7.10.2" evidence="4"/>
<dbReference type="Pfam" id="PF01656">
    <property type="entry name" value="CbiA"/>
    <property type="match status" value="1"/>
</dbReference>
<dbReference type="GO" id="GO:0004715">
    <property type="term" value="F:non-membrane spanning protein tyrosine kinase activity"/>
    <property type="evidence" value="ECO:0007669"/>
    <property type="project" value="UniProtKB-EC"/>
</dbReference>
<dbReference type="SUPFAM" id="SSF52540">
    <property type="entry name" value="P-loop containing nucleoside triphosphate hydrolases"/>
    <property type="match status" value="1"/>
</dbReference>
<dbReference type="AlphaFoldDB" id="A0A3B0WN70"/>
<dbReference type="InterPro" id="IPR027417">
    <property type="entry name" value="P-loop_NTPase"/>
</dbReference>
<keyword evidence="2" id="KW-0067">ATP-binding</keyword>
<dbReference type="InterPro" id="IPR005702">
    <property type="entry name" value="Wzc-like_C"/>
</dbReference>
<protein>
    <submittedName>
        <fullName evidence="4">Tyrosine-protein kinase EpsD</fullName>
        <ecNumber evidence="4">2.7.10.2</ecNumber>
    </submittedName>
</protein>